<comment type="subcellular location">
    <subcellularLocation>
        <location evidence="2">Nucleus</location>
    </subcellularLocation>
</comment>
<feature type="compositionally biased region" description="Polar residues" evidence="3">
    <location>
        <begin position="750"/>
        <end position="759"/>
    </location>
</feature>
<name>T1K926_TETUR</name>
<dbReference type="Proteomes" id="UP000015104">
    <property type="component" value="Unassembled WGS sequence"/>
</dbReference>
<feature type="compositionally biased region" description="Polar residues" evidence="3">
    <location>
        <begin position="696"/>
        <end position="705"/>
    </location>
</feature>
<dbReference type="Gene3D" id="2.60.40.1970">
    <property type="entry name" value="YEATS domain"/>
    <property type="match status" value="1"/>
</dbReference>
<feature type="compositionally biased region" description="Basic and acidic residues" evidence="3">
    <location>
        <begin position="442"/>
        <end position="452"/>
    </location>
</feature>
<dbReference type="OrthoDB" id="10053467at2759"/>
<feature type="compositionally biased region" description="Low complexity" evidence="3">
    <location>
        <begin position="374"/>
        <end position="391"/>
    </location>
</feature>
<feature type="compositionally biased region" description="Low complexity" evidence="3">
    <location>
        <begin position="145"/>
        <end position="154"/>
    </location>
</feature>
<feature type="compositionally biased region" description="Basic and acidic residues" evidence="3">
    <location>
        <begin position="170"/>
        <end position="179"/>
    </location>
</feature>
<dbReference type="EnsemblMetazoa" id="tetur07g03450.1">
    <property type="protein sequence ID" value="tetur07g03450.1"/>
    <property type="gene ID" value="tetur07g03450"/>
</dbReference>
<reference evidence="6" key="1">
    <citation type="submission" date="2011-08" db="EMBL/GenBank/DDBJ databases">
        <authorList>
            <person name="Rombauts S."/>
        </authorList>
    </citation>
    <scope>NUCLEOTIDE SEQUENCE</scope>
    <source>
        <strain evidence="6">London</strain>
    </source>
</reference>
<feature type="compositionally biased region" description="Basic and acidic residues" evidence="3">
    <location>
        <begin position="735"/>
        <end position="748"/>
    </location>
</feature>
<accession>T1K926</accession>
<feature type="compositionally biased region" description="Low complexity" evidence="3">
    <location>
        <begin position="489"/>
        <end position="508"/>
    </location>
</feature>
<dbReference type="GO" id="GO:0008023">
    <property type="term" value="C:transcription elongation factor complex"/>
    <property type="evidence" value="ECO:0007669"/>
    <property type="project" value="TreeGrafter"/>
</dbReference>
<dbReference type="PANTHER" id="PTHR47827">
    <property type="entry name" value="AHD DOMAIN-CONTAINING PROTEIN"/>
    <property type="match status" value="1"/>
</dbReference>
<feature type="compositionally biased region" description="Polar residues" evidence="3">
    <location>
        <begin position="464"/>
        <end position="478"/>
    </location>
</feature>
<dbReference type="Pfam" id="PF03366">
    <property type="entry name" value="YEATS"/>
    <property type="match status" value="1"/>
</dbReference>
<dbReference type="CDD" id="cd16906">
    <property type="entry name" value="YEATS_AF-9_like"/>
    <property type="match status" value="1"/>
</dbReference>
<feature type="compositionally biased region" description="Low complexity" evidence="3">
    <location>
        <begin position="655"/>
        <end position="683"/>
    </location>
</feature>
<dbReference type="InterPro" id="IPR038704">
    <property type="entry name" value="YEAST_sf"/>
</dbReference>
<feature type="compositionally biased region" description="Basic and acidic residues" evidence="3">
    <location>
        <begin position="510"/>
        <end position="633"/>
    </location>
</feature>
<feature type="domain" description="YEATS" evidence="4">
    <location>
        <begin position="1"/>
        <end position="135"/>
    </location>
</feature>
<dbReference type="PROSITE" id="PS51037">
    <property type="entry name" value="YEATS"/>
    <property type="match status" value="1"/>
</dbReference>
<feature type="compositionally biased region" description="Low complexity" evidence="3">
    <location>
        <begin position="280"/>
        <end position="295"/>
    </location>
</feature>
<reference evidence="5" key="2">
    <citation type="submission" date="2015-06" db="UniProtKB">
        <authorList>
            <consortium name="EnsemblMetazoa"/>
        </authorList>
    </citation>
    <scope>IDENTIFICATION</scope>
</reference>
<feature type="compositionally biased region" description="Low complexity" evidence="3">
    <location>
        <begin position="230"/>
        <end position="245"/>
    </location>
</feature>
<feature type="compositionally biased region" description="Low complexity" evidence="3">
    <location>
        <begin position="196"/>
        <end position="222"/>
    </location>
</feature>
<organism evidence="5 6">
    <name type="scientific">Tetranychus urticae</name>
    <name type="common">Two-spotted spider mite</name>
    <dbReference type="NCBI Taxonomy" id="32264"/>
    <lineage>
        <taxon>Eukaryota</taxon>
        <taxon>Metazoa</taxon>
        <taxon>Ecdysozoa</taxon>
        <taxon>Arthropoda</taxon>
        <taxon>Chelicerata</taxon>
        <taxon>Arachnida</taxon>
        <taxon>Acari</taxon>
        <taxon>Acariformes</taxon>
        <taxon>Trombidiformes</taxon>
        <taxon>Prostigmata</taxon>
        <taxon>Eleutherengona</taxon>
        <taxon>Raphignathae</taxon>
        <taxon>Tetranychoidea</taxon>
        <taxon>Tetranychidae</taxon>
        <taxon>Tetranychus</taxon>
    </lineage>
</organism>
<protein>
    <recommendedName>
        <fullName evidence="4">YEATS domain-containing protein</fullName>
    </recommendedName>
</protein>
<feature type="compositionally biased region" description="Basic and acidic residues" evidence="3">
    <location>
        <begin position="333"/>
        <end position="364"/>
    </location>
</feature>
<dbReference type="OMA" id="MYQYDLD"/>
<dbReference type="KEGG" id="tut:107361701"/>
<dbReference type="GO" id="GO:0003682">
    <property type="term" value="F:chromatin binding"/>
    <property type="evidence" value="ECO:0007669"/>
    <property type="project" value="TreeGrafter"/>
</dbReference>
<evidence type="ECO:0000256" key="1">
    <source>
        <dbReference type="ARBA" id="ARBA00023242"/>
    </source>
</evidence>
<dbReference type="Gene3D" id="1.20.1270.290">
    <property type="match status" value="1"/>
</dbReference>
<feature type="region of interest" description="Disordered" evidence="3">
    <location>
        <begin position="142"/>
        <end position="831"/>
    </location>
</feature>
<evidence type="ECO:0000259" key="4">
    <source>
        <dbReference type="PROSITE" id="PS51037"/>
    </source>
</evidence>
<dbReference type="STRING" id="32264.T1K926"/>
<dbReference type="InterPro" id="IPR052790">
    <property type="entry name" value="YEATS_domain"/>
</dbReference>
<dbReference type="eggNOG" id="KOG3149">
    <property type="taxonomic scope" value="Eukaryota"/>
</dbReference>
<keyword evidence="6" id="KW-1185">Reference proteome</keyword>
<evidence type="ECO:0000313" key="6">
    <source>
        <dbReference type="Proteomes" id="UP000015104"/>
    </source>
</evidence>
<keyword evidence="1 2" id="KW-0539">Nucleus</keyword>
<evidence type="ECO:0000256" key="2">
    <source>
        <dbReference type="PROSITE-ProRule" id="PRU00376"/>
    </source>
</evidence>
<gene>
    <name evidence="5" type="primary">107361701</name>
</gene>
<dbReference type="InterPro" id="IPR055129">
    <property type="entry name" value="YEATS_dom"/>
</dbReference>
<evidence type="ECO:0000313" key="5">
    <source>
        <dbReference type="EnsemblMetazoa" id="tetur07g03450.1"/>
    </source>
</evidence>
<proteinExistence type="predicted"/>
<dbReference type="AlphaFoldDB" id="T1K926"/>
<dbReference type="GO" id="GO:0045893">
    <property type="term" value="P:positive regulation of DNA-templated transcription"/>
    <property type="evidence" value="ECO:0007669"/>
    <property type="project" value="TreeGrafter"/>
</dbReference>
<evidence type="ECO:0000256" key="3">
    <source>
        <dbReference type="SAM" id="MobiDB-lite"/>
    </source>
</evidence>
<dbReference type="HOGENOM" id="CLU_321924_0_0_1"/>
<dbReference type="EMBL" id="CAEY01001887">
    <property type="status" value="NOT_ANNOTATED_CDS"/>
    <property type="molecule type" value="Genomic_DNA"/>
</dbReference>
<feature type="compositionally biased region" description="Low complexity" evidence="3">
    <location>
        <begin position="716"/>
        <end position="726"/>
    </location>
</feature>
<dbReference type="InterPro" id="IPR040930">
    <property type="entry name" value="AF-9_AHD"/>
</dbReference>
<dbReference type="Pfam" id="PF17793">
    <property type="entry name" value="AHD"/>
    <property type="match status" value="1"/>
</dbReference>
<sequence>MKIPQVEVQIELGHHAKPREKPTEEGYTHDWMVYVRGLDGCDIQYFVEKVIFQLHESFPKPRRVIKEPPYQISQSGYAGFELPIEIYFRNKEEPKKVQYTYDLFLKIGEPCTNAQQQKLTFQNPNADFKKKLLKAGGVIHEKSSVSDSPSRSLSLAFGDDKHNHKSSKSISRDVTGEKKKSSKMASVISSKDKSLHSQQSSSNQGQSSLSSSSSTHHTQISSFHEKSVNSSGNIPLPPSSSSSQSVQDPFTDLFGTPIKTRPSPDSIHSKLKDNSGSGSGTSKSGLSSLKASSKKISTDIKSVSGSSTKSLEKEKDKEKKHKITPNGGIVSSKDIKIEKDAKPSKEKSLKKRDESPKIKKEKLNKPNFDGRPTTPNLSASSSSKKSTSLPNVTSVKKEPSDTSGNTKEGSSSKKRKRSLSPPSFLSGETGEKKDSGIITKSISKDGLSEKSHKEKSKKQKASTRDQVSSSATVGSNSNHKVKDVKKESSTSTTISLTNNENTGTTTLEIKSVKKEKTWDSEVKKSRSKEHKTDEVKSSRENVSKDSNKIQVRDKELLKEKEKEQPQPQPPEKKEKEKNKEKSSKNRDRDRDRDREKDREKDKDKEKEKSKDKDKEKLKDRSKDKDNSHDDSFSPKESTGPKFAKFSKDKYHGGTLVNNNHNLNANVNSLRDPSSSPASIVSGSLTPGGGAYLGAPSSVSSLNGPITTLMAEMDQESLPVSPLSSCDPPSPLTFGSKDKDSSSDDEHHHNATSNISNINHNKPHHLNSKRDGPPPPIRNLNSSEKNKNRELPQSISKKRKETPSNAKPIEPMDETDNQSSPKPTISRGPPNLTTFDFDYINQLKALHRKINDLRDRDILQRIVDIIEETGLFSMNNSAFDFDLMQLDRNTVRKIRQCLIST</sequence>
<dbReference type="PANTHER" id="PTHR47827:SF3">
    <property type="entry name" value="AF-9 ANC1 HOMOLOGY DOMAIN-CONTAINING PROTEIN"/>
    <property type="match status" value="1"/>
</dbReference>